<gene>
    <name evidence="1" type="ORF">HERIO_1589</name>
</gene>
<dbReference type="Proteomes" id="UP000192356">
    <property type="component" value="Unassembled WGS sequence"/>
</dbReference>
<keyword evidence="2" id="KW-1185">Reference proteome</keyword>
<comment type="caution">
    <text evidence="1">The sequence shown here is derived from an EMBL/GenBank/DDBJ whole genome shotgun (WGS) entry which is preliminary data.</text>
</comment>
<proteinExistence type="predicted"/>
<dbReference type="AlphaFoldDB" id="A0A1X0Q9V9"/>
<evidence type="ECO:0000313" key="1">
    <source>
        <dbReference type="EMBL" id="ORD96474.1"/>
    </source>
</evidence>
<dbReference type="VEuPathDB" id="MicrosporidiaDB:HERIO_1589"/>
<evidence type="ECO:0000313" key="2">
    <source>
        <dbReference type="Proteomes" id="UP000192356"/>
    </source>
</evidence>
<organism evidence="1 2">
    <name type="scientific">Hepatospora eriocheir</name>
    <dbReference type="NCBI Taxonomy" id="1081669"/>
    <lineage>
        <taxon>Eukaryota</taxon>
        <taxon>Fungi</taxon>
        <taxon>Fungi incertae sedis</taxon>
        <taxon>Microsporidia</taxon>
        <taxon>Hepatosporidae</taxon>
        <taxon>Hepatospora</taxon>
    </lineage>
</organism>
<sequence length="107" mass="12534">MYKNRDLNRTKTEEKWYGSFVVIEHVGKGTCKIQSLETGLIRKVNRKDIKIMTEEIPESIFDLREDQELKRGELLPELNTLYLSGMNSEIVNQMSNLSKIIIKKIFN</sequence>
<name>A0A1X0Q9V9_9MICR</name>
<reference evidence="1 2" key="1">
    <citation type="journal article" date="2017" name="Environ. Microbiol.">
        <title>Decay of the glycolytic pathway and adaptation to intranuclear parasitism within Enterocytozoonidae microsporidia.</title>
        <authorList>
            <person name="Wiredu Boakye D."/>
            <person name="Jaroenlak P."/>
            <person name="Prachumwat A."/>
            <person name="Williams T.A."/>
            <person name="Bateman K.S."/>
            <person name="Itsathitphaisarn O."/>
            <person name="Sritunyalucksana K."/>
            <person name="Paszkiewicz K.H."/>
            <person name="Moore K.A."/>
            <person name="Stentiford G.D."/>
            <person name="Williams B.A."/>
        </authorList>
    </citation>
    <scope>NUCLEOTIDE SEQUENCE [LARGE SCALE GENOMIC DNA]</scope>
    <source>
        <strain evidence="1 2">GB1</strain>
    </source>
</reference>
<dbReference type="EMBL" id="LVKB01000085">
    <property type="protein sequence ID" value="ORD96474.1"/>
    <property type="molecule type" value="Genomic_DNA"/>
</dbReference>
<protein>
    <submittedName>
        <fullName evidence="1">Uncharacterized protein</fullName>
    </submittedName>
</protein>
<accession>A0A1X0Q9V9</accession>